<evidence type="ECO:0000313" key="4">
    <source>
        <dbReference type="Proteomes" id="UP000320386"/>
    </source>
</evidence>
<proteinExistence type="predicted"/>
<organism evidence="3 4">
    <name type="scientific">Mucisphaera calidilacus</name>
    <dbReference type="NCBI Taxonomy" id="2527982"/>
    <lineage>
        <taxon>Bacteria</taxon>
        <taxon>Pseudomonadati</taxon>
        <taxon>Planctomycetota</taxon>
        <taxon>Phycisphaerae</taxon>
        <taxon>Phycisphaerales</taxon>
        <taxon>Phycisphaeraceae</taxon>
        <taxon>Mucisphaera</taxon>
    </lineage>
</organism>
<feature type="compositionally biased region" description="Basic and acidic residues" evidence="1">
    <location>
        <begin position="130"/>
        <end position="153"/>
    </location>
</feature>
<dbReference type="KEGG" id="mcad:Pan265_16460"/>
<evidence type="ECO:0000256" key="2">
    <source>
        <dbReference type="SAM" id="Phobius"/>
    </source>
</evidence>
<keyword evidence="4" id="KW-1185">Reference proteome</keyword>
<keyword evidence="2" id="KW-1133">Transmembrane helix</keyword>
<accession>A0A518BXT9</accession>
<gene>
    <name evidence="3" type="ORF">Pan265_16460</name>
</gene>
<name>A0A518BXT9_9BACT</name>
<dbReference type="EMBL" id="CP036280">
    <property type="protein sequence ID" value="QDU71793.1"/>
    <property type="molecule type" value="Genomic_DNA"/>
</dbReference>
<feature type="region of interest" description="Disordered" evidence="1">
    <location>
        <begin position="129"/>
        <end position="160"/>
    </location>
</feature>
<dbReference type="AlphaFoldDB" id="A0A518BXT9"/>
<evidence type="ECO:0000313" key="3">
    <source>
        <dbReference type="EMBL" id="QDU71793.1"/>
    </source>
</evidence>
<evidence type="ECO:0000256" key="1">
    <source>
        <dbReference type="SAM" id="MobiDB-lite"/>
    </source>
</evidence>
<protein>
    <submittedName>
        <fullName evidence="3">Uncharacterized protein</fullName>
    </submittedName>
</protein>
<dbReference type="Proteomes" id="UP000320386">
    <property type="component" value="Chromosome"/>
</dbReference>
<reference evidence="3 4" key="1">
    <citation type="submission" date="2019-02" db="EMBL/GenBank/DDBJ databases">
        <title>Deep-cultivation of Planctomycetes and their phenomic and genomic characterization uncovers novel biology.</title>
        <authorList>
            <person name="Wiegand S."/>
            <person name="Jogler M."/>
            <person name="Boedeker C."/>
            <person name="Pinto D."/>
            <person name="Vollmers J."/>
            <person name="Rivas-Marin E."/>
            <person name="Kohn T."/>
            <person name="Peeters S.H."/>
            <person name="Heuer A."/>
            <person name="Rast P."/>
            <person name="Oberbeckmann S."/>
            <person name="Bunk B."/>
            <person name="Jeske O."/>
            <person name="Meyerdierks A."/>
            <person name="Storesund J.E."/>
            <person name="Kallscheuer N."/>
            <person name="Luecker S."/>
            <person name="Lage O.M."/>
            <person name="Pohl T."/>
            <person name="Merkel B.J."/>
            <person name="Hornburger P."/>
            <person name="Mueller R.-W."/>
            <person name="Bruemmer F."/>
            <person name="Labrenz M."/>
            <person name="Spormann A.M."/>
            <person name="Op den Camp H."/>
            <person name="Overmann J."/>
            <person name="Amann R."/>
            <person name="Jetten M.S.M."/>
            <person name="Mascher T."/>
            <person name="Medema M.H."/>
            <person name="Devos D.P."/>
            <person name="Kaster A.-K."/>
            <person name="Ovreas L."/>
            <person name="Rohde M."/>
            <person name="Galperin M.Y."/>
            <person name="Jogler C."/>
        </authorList>
    </citation>
    <scope>NUCLEOTIDE SEQUENCE [LARGE SCALE GENOMIC DNA]</scope>
    <source>
        <strain evidence="3 4">Pan265</strain>
    </source>
</reference>
<feature type="transmembrane region" description="Helical" evidence="2">
    <location>
        <begin position="90"/>
        <end position="108"/>
    </location>
</feature>
<keyword evidence="2" id="KW-0812">Transmembrane</keyword>
<keyword evidence="2" id="KW-0472">Membrane</keyword>
<sequence>MHFAVGMLGGGVLGVAVAAVVRRGTRWVPLAMTAGGFWALVPDLPRLWREDFPGLPLASVLGDKELERSLHGVGDLFFLHARLDAQPREYALHGLILILFLYNLALMWQILFPPKALVGVDTRLLKARRRGPEGHRPPVLSEHLERETRRGDEGPAVIGRIEPGVSAGAHEAAGD</sequence>